<organism evidence="4 5">
    <name type="scientific">Smittium culicis</name>
    <dbReference type="NCBI Taxonomy" id="133412"/>
    <lineage>
        <taxon>Eukaryota</taxon>
        <taxon>Fungi</taxon>
        <taxon>Fungi incertae sedis</taxon>
        <taxon>Zoopagomycota</taxon>
        <taxon>Kickxellomycotina</taxon>
        <taxon>Harpellomycetes</taxon>
        <taxon>Harpellales</taxon>
        <taxon>Legeriomycetaceae</taxon>
        <taxon>Smittium</taxon>
    </lineage>
</organism>
<feature type="compositionally biased region" description="Basic and acidic residues" evidence="2">
    <location>
        <begin position="158"/>
        <end position="180"/>
    </location>
</feature>
<name>A0A1R1XBS6_9FUNG</name>
<evidence type="ECO:0000313" key="4">
    <source>
        <dbReference type="EMBL" id="OMJ12081.1"/>
    </source>
</evidence>
<dbReference type="Proteomes" id="UP000187429">
    <property type="component" value="Unassembled WGS sequence"/>
</dbReference>
<dbReference type="EMBL" id="LSSM01005727">
    <property type="protein sequence ID" value="OMJ12081.1"/>
    <property type="molecule type" value="Genomic_DNA"/>
</dbReference>
<dbReference type="AlphaFoldDB" id="A0A1R1XBS6"/>
<gene>
    <name evidence="4" type="ORF">AYI69_g9572</name>
</gene>
<dbReference type="Gene3D" id="4.10.60.10">
    <property type="entry name" value="Zinc finger, CCHC-type"/>
    <property type="match status" value="1"/>
</dbReference>
<dbReference type="Pfam" id="PF00098">
    <property type="entry name" value="zf-CCHC"/>
    <property type="match status" value="1"/>
</dbReference>
<dbReference type="SMART" id="SM00343">
    <property type="entry name" value="ZnF_C2HC"/>
    <property type="match status" value="1"/>
</dbReference>
<evidence type="ECO:0000256" key="1">
    <source>
        <dbReference type="PROSITE-ProRule" id="PRU00047"/>
    </source>
</evidence>
<reference evidence="5" key="1">
    <citation type="submission" date="2017-01" db="EMBL/GenBank/DDBJ databases">
        <authorList>
            <person name="Wang Y."/>
            <person name="White M."/>
            <person name="Kvist S."/>
            <person name="Moncalvo J.-M."/>
        </authorList>
    </citation>
    <scope>NUCLEOTIDE SEQUENCE [LARGE SCALE GENOMIC DNA]</scope>
    <source>
        <strain evidence="5">ID-206-W2</strain>
    </source>
</reference>
<comment type="caution">
    <text evidence="4">The sequence shown here is derived from an EMBL/GenBank/DDBJ whole genome shotgun (WGS) entry which is preliminary data.</text>
</comment>
<feature type="region of interest" description="Disordered" evidence="2">
    <location>
        <begin position="158"/>
        <end position="186"/>
    </location>
</feature>
<dbReference type="GO" id="GO:0003676">
    <property type="term" value="F:nucleic acid binding"/>
    <property type="evidence" value="ECO:0007669"/>
    <property type="project" value="InterPro"/>
</dbReference>
<evidence type="ECO:0000256" key="2">
    <source>
        <dbReference type="SAM" id="MobiDB-lite"/>
    </source>
</evidence>
<dbReference type="SUPFAM" id="SSF57756">
    <property type="entry name" value="Retrovirus zinc finger-like domains"/>
    <property type="match status" value="1"/>
</dbReference>
<protein>
    <recommendedName>
        <fullName evidence="3">CCHC-type domain-containing protein</fullName>
    </recommendedName>
</protein>
<feature type="domain" description="CCHC-type" evidence="3">
    <location>
        <begin position="99"/>
        <end position="114"/>
    </location>
</feature>
<feature type="non-terminal residue" evidence="4">
    <location>
        <position position="186"/>
    </location>
</feature>
<keyword evidence="1" id="KW-0863">Zinc-finger</keyword>
<dbReference type="PROSITE" id="PS50158">
    <property type="entry name" value="ZF_CCHC"/>
    <property type="match status" value="1"/>
</dbReference>
<dbReference type="OrthoDB" id="2220849at2759"/>
<dbReference type="InterPro" id="IPR036875">
    <property type="entry name" value="Znf_CCHC_sf"/>
</dbReference>
<sequence length="186" mass="21965">MVSDALEFIREEEELVKMITPNEINKSNEDKVKPKEKKESTIVKTHTIEESPEIVKTLIEGFERMNLNLLEKIGNMNLKSELPKNYSSEFLDQIKKGECFNCKEKGHRKFECPKMNQREKKELGCIDVGKTENMFEIDSIFALEKRKRELKERSEILQKKEKFRKNMSEDSFKTDPKKEFQIPASR</sequence>
<evidence type="ECO:0000259" key="3">
    <source>
        <dbReference type="PROSITE" id="PS50158"/>
    </source>
</evidence>
<proteinExistence type="predicted"/>
<evidence type="ECO:0000313" key="5">
    <source>
        <dbReference type="Proteomes" id="UP000187429"/>
    </source>
</evidence>
<keyword evidence="1" id="KW-0862">Zinc</keyword>
<keyword evidence="5" id="KW-1185">Reference proteome</keyword>
<dbReference type="GO" id="GO:0008270">
    <property type="term" value="F:zinc ion binding"/>
    <property type="evidence" value="ECO:0007669"/>
    <property type="project" value="UniProtKB-KW"/>
</dbReference>
<keyword evidence="1" id="KW-0479">Metal-binding</keyword>
<accession>A0A1R1XBS6</accession>
<dbReference type="InterPro" id="IPR001878">
    <property type="entry name" value="Znf_CCHC"/>
</dbReference>